<name>A0A432WV99_9GAMM</name>
<reference evidence="3" key="1">
    <citation type="journal article" date="2018" name="Front. Microbiol.">
        <title>Genome-Based Analysis Reveals the Taxonomy and Diversity of the Family Idiomarinaceae.</title>
        <authorList>
            <person name="Liu Y."/>
            <person name="Lai Q."/>
            <person name="Shao Z."/>
        </authorList>
    </citation>
    <scope>NUCLEOTIDE SEQUENCE [LARGE SCALE GENOMIC DNA]</scope>
    <source>
        <strain evidence="3">AIS</strain>
    </source>
</reference>
<dbReference type="Proteomes" id="UP000286934">
    <property type="component" value="Unassembled WGS sequence"/>
</dbReference>
<dbReference type="AlphaFoldDB" id="A0A432WV99"/>
<gene>
    <name evidence="2" type="ORF">CWE13_07030</name>
</gene>
<comment type="caution">
    <text evidence="2">The sequence shown here is derived from an EMBL/GenBank/DDBJ whole genome shotgun (WGS) entry which is preliminary data.</text>
</comment>
<dbReference type="OrthoDB" id="9842115at2"/>
<dbReference type="EMBL" id="PIPP01000002">
    <property type="protein sequence ID" value="RUO37695.1"/>
    <property type="molecule type" value="Genomic_DNA"/>
</dbReference>
<feature type="region of interest" description="Disordered" evidence="1">
    <location>
        <begin position="58"/>
        <end position="84"/>
    </location>
</feature>
<keyword evidence="3" id="KW-1185">Reference proteome</keyword>
<protein>
    <submittedName>
        <fullName evidence="2">Uncharacterized protein</fullName>
    </submittedName>
</protein>
<dbReference type="RefSeq" id="WP_126807154.1">
    <property type="nucleotide sequence ID" value="NZ_PIPP01000002.1"/>
</dbReference>
<accession>A0A432WV99</accession>
<sequence>MFRAILTFFVGVTLILLILGAISTSLQPHPPAKDHSKNTQSLHLDSQNTDEIVVRSEQPLPAESANNSEPDESNKNSTVQDPSDITEQQVAKEIEVLLESEANLTNIIETNISLLGKLGSSAAFLSHQTLLRKINSTERIQPISIVCSNTRCNVLVYGASADIAEAFANTLIHEEIDNINVLGGKYRIFREEDYDFAHVVLEVTEAN</sequence>
<evidence type="ECO:0000313" key="2">
    <source>
        <dbReference type="EMBL" id="RUO37695.1"/>
    </source>
</evidence>
<feature type="compositionally biased region" description="Polar residues" evidence="1">
    <location>
        <begin position="75"/>
        <end position="84"/>
    </location>
</feature>
<proteinExistence type="predicted"/>
<evidence type="ECO:0000256" key="1">
    <source>
        <dbReference type="SAM" id="MobiDB-lite"/>
    </source>
</evidence>
<evidence type="ECO:0000313" key="3">
    <source>
        <dbReference type="Proteomes" id="UP000286934"/>
    </source>
</evidence>
<organism evidence="2 3">
    <name type="scientific">Aliidiomarina shirensis</name>
    <dbReference type="NCBI Taxonomy" id="1048642"/>
    <lineage>
        <taxon>Bacteria</taxon>
        <taxon>Pseudomonadati</taxon>
        <taxon>Pseudomonadota</taxon>
        <taxon>Gammaproteobacteria</taxon>
        <taxon>Alteromonadales</taxon>
        <taxon>Idiomarinaceae</taxon>
        <taxon>Aliidiomarina</taxon>
    </lineage>
</organism>